<dbReference type="VEuPathDB" id="FungiDB:GGTG_05043"/>
<organism evidence="1">
    <name type="scientific">Gaeumannomyces tritici (strain R3-111a-1)</name>
    <name type="common">Wheat and barley take-all root rot fungus</name>
    <name type="synonym">Gaeumannomyces graminis var. tritici</name>
    <dbReference type="NCBI Taxonomy" id="644352"/>
    <lineage>
        <taxon>Eukaryota</taxon>
        <taxon>Fungi</taxon>
        <taxon>Dikarya</taxon>
        <taxon>Ascomycota</taxon>
        <taxon>Pezizomycotina</taxon>
        <taxon>Sordariomycetes</taxon>
        <taxon>Sordariomycetidae</taxon>
        <taxon>Magnaporthales</taxon>
        <taxon>Magnaporthaceae</taxon>
        <taxon>Gaeumannomyces</taxon>
    </lineage>
</organism>
<accession>J3NUT7</accession>
<evidence type="ECO:0000313" key="3">
    <source>
        <dbReference type="Proteomes" id="UP000006039"/>
    </source>
</evidence>
<dbReference type="Proteomes" id="UP000006039">
    <property type="component" value="Unassembled WGS sequence"/>
</dbReference>
<reference evidence="2" key="5">
    <citation type="submission" date="2018-04" db="UniProtKB">
        <authorList>
            <consortium name="EnsemblFungi"/>
        </authorList>
    </citation>
    <scope>IDENTIFICATION</scope>
    <source>
        <strain evidence="2">R3-111a-1</strain>
    </source>
</reference>
<dbReference type="EMBL" id="GL385396">
    <property type="protein sequence ID" value="EJT79961.1"/>
    <property type="molecule type" value="Genomic_DNA"/>
</dbReference>
<reference evidence="3" key="1">
    <citation type="submission" date="2010-07" db="EMBL/GenBank/DDBJ databases">
        <title>The genome sequence of Gaeumannomyces graminis var. tritici strain R3-111a-1.</title>
        <authorList>
            <consortium name="The Broad Institute Genome Sequencing Platform"/>
            <person name="Ma L.-J."/>
            <person name="Dead R."/>
            <person name="Young S."/>
            <person name="Zeng Q."/>
            <person name="Koehrsen M."/>
            <person name="Alvarado L."/>
            <person name="Berlin A."/>
            <person name="Chapman S.B."/>
            <person name="Chen Z."/>
            <person name="Freedman E."/>
            <person name="Gellesch M."/>
            <person name="Goldberg J."/>
            <person name="Griggs A."/>
            <person name="Gujja S."/>
            <person name="Heilman E.R."/>
            <person name="Heiman D."/>
            <person name="Hepburn T."/>
            <person name="Howarth C."/>
            <person name="Jen D."/>
            <person name="Larson L."/>
            <person name="Mehta T."/>
            <person name="Neiman D."/>
            <person name="Pearson M."/>
            <person name="Roberts A."/>
            <person name="Saif S."/>
            <person name="Shea T."/>
            <person name="Shenoy N."/>
            <person name="Sisk P."/>
            <person name="Stolte C."/>
            <person name="Sykes S."/>
            <person name="Walk T."/>
            <person name="White J."/>
            <person name="Yandava C."/>
            <person name="Haas B."/>
            <person name="Nusbaum C."/>
            <person name="Birren B."/>
        </authorList>
    </citation>
    <scope>NUCLEOTIDE SEQUENCE [LARGE SCALE GENOMIC DNA]</scope>
    <source>
        <strain evidence="3">R3-111a-1</strain>
    </source>
</reference>
<evidence type="ECO:0000313" key="2">
    <source>
        <dbReference type="EnsemblFungi" id="EJT79961"/>
    </source>
</evidence>
<name>J3NUT7_GAET3</name>
<keyword evidence="3" id="KW-1185">Reference proteome</keyword>
<dbReference type="RefSeq" id="XP_009221106.1">
    <property type="nucleotide sequence ID" value="XM_009222842.1"/>
</dbReference>
<sequence>MLAEQEGGALWYQAIFQTAAPLLGYTSLAADKAAKRATFTATIRPVKPILPKLLDAFAAHDALEDALDSWLGWEFKVSFLPSASVTMSEANLRYWLGDLNQQLHSILEEAEISFQMLQSELQQEPASRHFLAANNTASGPGVFCRAVGPSLAAHLFCSPSDDFRATREVWLRFRELGRVLQELHDGVKPLLARAAGDDVEMWMIRPSGDDKNPQSSVRLMVQRFTKQMCKAAESCQDLLRKGPPDTVKLADHMQGAEAAFTFFCYTAKVSSEQYDALFSRRGEGLHGLLKAVKANIRRVEQHMDRLSSSLSQYRGSFGHPQPANVEESMMREIILQCQQGLQPFFYKEGEKVEEEPGYQWNEPMNV</sequence>
<reference evidence="2" key="4">
    <citation type="journal article" date="2015" name="G3 (Bethesda)">
        <title>Genome sequences of three phytopathogenic species of the Magnaporthaceae family of fungi.</title>
        <authorList>
            <person name="Okagaki L.H."/>
            <person name="Nunes C.C."/>
            <person name="Sailsbery J."/>
            <person name="Clay B."/>
            <person name="Brown D."/>
            <person name="John T."/>
            <person name="Oh Y."/>
            <person name="Young N."/>
            <person name="Fitzgerald M."/>
            <person name="Haas B.J."/>
            <person name="Zeng Q."/>
            <person name="Young S."/>
            <person name="Adiconis X."/>
            <person name="Fan L."/>
            <person name="Levin J.Z."/>
            <person name="Mitchell T.K."/>
            <person name="Okubara P.A."/>
            <person name="Farman M.L."/>
            <person name="Kohn L.M."/>
            <person name="Birren B."/>
            <person name="Ma L.-J."/>
            <person name="Dean R.A."/>
        </authorList>
    </citation>
    <scope>NUCLEOTIDE SEQUENCE</scope>
    <source>
        <strain evidence="2">R3-111a-1</strain>
    </source>
</reference>
<dbReference type="HOGENOM" id="CLU_756586_0_0_1"/>
<gene>
    <name evidence="2" type="primary">20345501</name>
    <name evidence="1" type="ORF">GGTG_05043</name>
</gene>
<proteinExistence type="predicted"/>
<evidence type="ECO:0000313" key="1">
    <source>
        <dbReference type="EMBL" id="EJT79961.1"/>
    </source>
</evidence>
<dbReference type="GeneID" id="20345501"/>
<dbReference type="AlphaFoldDB" id="J3NUT7"/>
<reference evidence="1" key="2">
    <citation type="submission" date="2010-07" db="EMBL/GenBank/DDBJ databases">
        <authorList>
            <consortium name="The Broad Institute Genome Sequencing Platform"/>
            <consortium name="Broad Institute Genome Sequencing Center for Infectious Disease"/>
            <person name="Ma L.-J."/>
            <person name="Dead R."/>
            <person name="Young S."/>
            <person name="Zeng Q."/>
            <person name="Koehrsen M."/>
            <person name="Alvarado L."/>
            <person name="Berlin A."/>
            <person name="Chapman S.B."/>
            <person name="Chen Z."/>
            <person name="Freedman E."/>
            <person name="Gellesch M."/>
            <person name="Goldberg J."/>
            <person name="Griggs A."/>
            <person name="Gujja S."/>
            <person name="Heilman E.R."/>
            <person name="Heiman D."/>
            <person name="Hepburn T."/>
            <person name="Howarth C."/>
            <person name="Jen D."/>
            <person name="Larson L."/>
            <person name="Mehta T."/>
            <person name="Neiman D."/>
            <person name="Pearson M."/>
            <person name="Roberts A."/>
            <person name="Saif S."/>
            <person name="Shea T."/>
            <person name="Shenoy N."/>
            <person name="Sisk P."/>
            <person name="Stolte C."/>
            <person name="Sykes S."/>
            <person name="Walk T."/>
            <person name="White J."/>
            <person name="Yandava C."/>
            <person name="Haas B."/>
            <person name="Nusbaum C."/>
            <person name="Birren B."/>
        </authorList>
    </citation>
    <scope>NUCLEOTIDE SEQUENCE</scope>
    <source>
        <strain evidence="1">R3-111a-1</strain>
    </source>
</reference>
<dbReference type="EnsemblFungi" id="EJT79961">
    <property type="protein sequence ID" value="EJT79961"/>
    <property type="gene ID" value="GGTG_05043"/>
</dbReference>
<protein>
    <submittedName>
        <fullName evidence="1 2">Uncharacterized protein</fullName>
    </submittedName>
</protein>
<reference evidence="1" key="3">
    <citation type="submission" date="2010-09" db="EMBL/GenBank/DDBJ databases">
        <title>Annotation of Gaeumannomyces graminis var. tritici R3-111a-1.</title>
        <authorList>
            <consortium name="The Broad Institute Genome Sequencing Platform"/>
            <person name="Ma L.-J."/>
            <person name="Dead R."/>
            <person name="Young S.K."/>
            <person name="Zeng Q."/>
            <person name="Gargeya S."/>
            <person name="Fitzgerald M."/>
            <person name="Haas B."/>
            <person name="Abouelleil A."/>
            <person name="Alvarado L."/>
            <person name="Arachchi H.M."/>
            <person name="Berlin A."/>
            <person name="Brown A."/>
            <person name="Chapman S.B."/>
            <person name="Chen Z."/>
            <person name="Dunbar C."/>
            <person name="Freedman E."/>
            <person name="Gearin G."/>
            <person name="Gellesch M."/>
            <person name="Goldberg J."/>
            <person name="Griggs A."/>
            <person name="Gujja S."/>
            <person name="Heiman D."/>
            <person name="Howarth C."/>
            <person name="Larson L."/>
            <person name="Lui A."/>
            <person name="MacDonald P.J.P."/>
            <person name="Mehta T."/>
            <person name="Montmayeur A."/>
            <person name="Murphy C."/>
            <person name="Neiman D."/>
            <person name="Pearson M."/>
            <person name="Priest M."/>
            <person name="Roberts A."/>
            <person name="Saif S."/>
            <person name="Shea T."/>
            <person name="Shenoy N."/>
            <person name="Sisk P."/>
            <person name="Stolte C."/>
            <person name="Sykes S."/>
            <person name="Yandava C."/>
            <person name="Wortman J."/>
            <person name="Nusbaum C."/>
            <person name="Birren B."/>
        </authorList>
    </citation>
    <scope>NUCLEOTIDE SEQUENCE</scope>
    <source>
        <strain evidence="1">R3-111a-1</strain>
    </source>
</reference>